<reference evidence="1 2" key="1">
    <citation type="journal article" date="2021" name="ISME J.">
        <title>Genomic evolution of the class Acidithiobacillia: deep-branching Proteobacteria living in extreme acidic conditions.</title>
        <authorList>
            <person name="Moya-Beltran A."/>
            <person name="Beard S."/>
            <person name="Rojas-Villalobos C."/>
            <person name="Issotta F."/>
            <person name="Gallardo Y."/>
            <person name="Ulloa R."/>
            <person name="Giaveno A."/>
            <person name="Degli Esposti M."/>
            <person name="Johnson D.B."/>
            <person name="Quatrini R."/>
        </authorList>
    </citation>
    <scope>NUCLEOTIDE SEQUENCE [LARGE SCALE GENOMIC DNA]</scope>
    <source>
        <strain evidence="1 2">CF3</strain>
    </source>
</reference>
<keyword evidence="2" id="KW-1185">Reference proteome</keyword>
<sequence length="93" mass="10304">MKRILIRIDGQITPDLAEVLPWGQGIGRQCSNGGAMSIFLTRHHYIALHMAYQCHTLRQTNLGYSMGELIHPTDPTPPALGQDPDPEGPHVLH</sequence>
<gene>
    <name evidence="1" type="ORF">HF292_011535</name>
</gene>
<evidence type="ECO:0000313" key="1">
    <source>
        <dbReference type="EMBL" id="XRP72424.1"/>
    </source>
</evidence>
<dbReference type="Proteomes" id="UP001196097">
    <property type="component" value="Chromosome"/>
</dbReference>
<proteinExistence type="predicted"/>
<evidence type="ECO:0000313" key="2">
    <source>
        <dbReference type="Proteomes" id="UP001196097"/>
    </source>
</evidence>
<name>A0ACD5IIV4_9PROT</name>
<organism evidence="1 2">
    <name type="scientific">Acidithiobacillus ferruginosus</name>
    <dbReference type="NCBI Taxonomy" id="3063951"/>
    <lineage>
        <taxon>Bacteria</taxon>
        <taxon>Pseudomonadati</taxon>
        <taxon>Pseudomonadota</taxon>
        <taxon>Acidithiobacillia</taxon>
        <taxon>Acidithiobacillales</taxon>
        <taxon>Acidithiobacillaceae</taxon>
        <taxon>Acidithiobacillus</taxon>
    </lineage>
</organism>
<accession>A0ACD5IIV4</accession>
<protein>
    <submittedName>
        <fullName evidence="1">Uncharacterized protein</fullName>
    </submittedName>
</protein>
<dbReference type="EMBL" id="CP130946">
    <property type="protein sequence ID" value="XRP72424.1"/>
    <property type="molecule type" value="Genomic_DNA"/>
</dbReference>